<evidence type="ECO:0000256" key="1">
    <source>
        <dbReference type="ARBA" id="ARBA00001947"/>
    </source>
</evidence>
<gene>
    <name evidence="6" type="ORF">ElyMa_004195900</name>
</gene>
<dbReference type="GO" id="GO:0008892">
    <property type="term" value="F:guanine deaminase activity"/>
    <property type="evidence" value="ECO:0007669"/>
    <property type="project" value="TreeGrafter"/>
</dbReference>
<reference evidence="6 7" key="1">
    <citation type="journal article" date="2021" name="Elife">
        <title>Chloroplast acquisition without the gene transfer in kleptoplastic sea slugs, Plakobranchus ocellatus.</title>
        <authorList>
            <person name="Maeda T."/>
            <person name="Takahashi S."/>
            <person name="Yoshida T."/>
            <person name="Shimamura S."/>
            <person name="Takaki Y."/>
            <person name="Nagai Y."/>
            <person name="Toyoda A."/>
            <person name="Suzuki Y."/>
            <person name="Arimoto A."/>
            <person name="Ishii H."/>
            <person name="Satoh N."/>
            <person name="Nishiyama T."/>
            <person name="Hasebe M."/>
            <person name="Maruyama T."/>
            <person name="Minagawa J."/>
            <person name="Obokata J."/>
            <person name="Shigenobu S."/>
        </authorList>
    </citation>
    <scope>NUCLEOTIDE SEQUENCE [LARGE SCALE GENOMIC DNA]</scope>
</reference>
<dbReference type="EMBL" id="BMAT01008488">
    <property type="protein sequence ID" value="GFR86296.1"/>
    <property type="molecule type" value="Genomic_DNA"/>
</dbReference>
<evidence type="ECO:0000256" key="4">
    <source>
        <dbReference type="ARBA" id="ARBA00022833"/>
    </source>
</evidence>
<comment type="caution">
    <text evidence="6">The sequence shown here is derived from an EMBL/GenBank/DDBJ whole genome shotgun (WGS) entry which is preliminary data.</text>
</comment>
<dbReference type="GO" id="GO:0008270">
    <property type="term" value="F:zinc ion binding"/>
    <property type="evidence" value="ECO:0007669"/>
    <property type="project" value="TreeGrafter"/>
</dbReference>
<organism evidence="6 7">
    <name type="scientific">Elysia marginata</name>
    <dbReference type="NCBI Taxonomy" id="1093978"/>
    <lineage>
        <taxon>Eukaryota</taxon>
        <taxon>Metazoa</taxon>
        <taxon>Spiralia</taxon>
        <taxon>Lophotrochozoa</taxon>
        <taxon>Mollusca</taxon>
        <taxon>Gastropoda</taxon>
        <taxon>Heterobranchia</taxon>
        <taxon>Euthyneura</taxon>
        <taxon>Panpulmonata</taxon>
        <taxon>Sacoglossa</taxon>
        <taxon>Placobranchoidea</taxon>
        <taxon>Plakobranchidae</taxon>
        <taxon>Elysia</taxon>
    </lineage>
</organism>
<keyword evidence="7" id="KW-1185">Reference proteome</keyword>
<evidence type="ECO:0000259" key="5">
    <source>
        <dbReference type="Pfam" id="PF01979"/>
    </source>
</evidence>
<keyword evidence="2" id="KW-0479">Metal-binding</keyword>
<dbReference type="Pfam" id="PF01979">
    <property type="entry name" value="Amidohydro_1"/>
    <property type="match status" value="1"/>
</dbReference>
<dbReference type="AlphaFoldDB" id="A0AAV4GMN9"/>
<feature type="domain" description="Amidohydrolase-related" evidence="5">
    <location>
        <begin position="132"/>
        <end position="417"/>
    </location>
</feature>
<protein>
    <submittedName>
        <fullName evidence="6">Guanine deaminase-like</fullName>
    </submittedName>
</protein>
<evidence type="ECO:0000256" key="2">
    <source>
        <dbReference type="ARBA" id="ARBA00022723"/>
    </source>
</evidence>
<dbReference type="SUPFAM" id="SSF51556">
    <property type="entry name" value="Metallo-dependent hydrolases"/>
    <property type="match status" value="1"/>
</dbReference>
<dbReference type="InterPro" id="IPR051607">
    <property type="entry name" value="Metallo-dep_hydrolases"/>
</dbReference>
<dbReference type="SUPFAM" id="SSF51338">
    <property type="entry name" value="Composite domain of metallo-dependent hydrolases"/>
    <property type="match status" value="1"/>
</dbReference>
<keyword evidence="4" id="KW-0862">Zinc</keyword>
<comment type="cofactor">
    <cofactor evidence="1">
        <name>Zn(2+)</name>
        <dbReference type="ChEBI" id="CHEBI:29105"/>
    </cofactor>
</comment>
<dbReference type="InterPro" id="IPR006680">
    <property type="entry name" value="Amidohydro-rel"/>
</dbReference>
<dbReference type="Proteomes" id="UP000762676">
    <property type="component" value="Unassembled WGS sequence"/>
</dbReference>
<evidence type="ECO:0000313" key="6">
    <source>
        <dbReference type="EMBL" id="GFR86296.1"/>
    </source>
</evidence>
<dbReference type="Gene3D" id="2.30.40.10">
    <property type="entry name" value="Urease, subunit C, domain 1"/>
    <property type="match status" value="1"/>
</dbReference>
<keyword evidence="3" id="KW-0378">Hydrolase</keyword>
<dbReference type="InterPro" id="IPR011059">
    <property type="entry name" value="Metal-dep_hydrolase_composite"/>
</dbReference>
<proteinExistence type="predicted"/>
<dbReference type="GO" id="GO:0046098">
    <property type="term" value="P:guanine metabolic process"/>
    <property type="evidence" value="ECO:0007669"/>
    <property type="project" value="TreeGrafter"/>
</dbReference>
<evidence type="ECO:0000256" key="3">
    <source>
        <dbReference type="ARBA" id="ARBA00022801"/>
    </source>
</evidence>
<dbReference type="PANTHER" id="PTHR11271:SF6">
    <property type="entry name" value="GUANINE DEAMINASE"/>
    <property type="match status" value="1"/>
</dbReference>
<dbReference type="InterPro" id="IPR032466">
    <property type="entry name" value="Metal_Hydrolase"/>
</dbReference>
<dbReference type="PANTHER" id="PTHR11271">
    <property type="entry name" value="GUANINE DEAMINASE"/>
    <property type="match status" value="1"/>
</dbReference>
<accession>A0AAV4GMN9</accession>
<name>A0AAV4GMN9_9GAST</name>
<evidence type="ECO:0000313" key="7">
    <source>
        <dbReference type="Proteomes" id="UP000762676"/>
    </source>
</evidence>
<dbReference type="GO" id="GO:0005829">
    <property type="term" value="C:cytosol"/>
    <property type="evidence" value="ECO:0007669"/>
    <property type="project" value="TreeGrafter"/>
</dbReference>
<sequence length="418" mass="46638">MNGVMNGVVKKKKDLVVQGCFVHSVGNVSMLVQEEMVMGIQDGRIVFFDNKDKLNALLKSFEMNKENFISLERNQFIVPGFIDSHAHAPQYTFMGSGGDLPLLPWLQKYTFPAETRIDTDKTFSRDVYEKCVRAFIGKVNMDINSPENYIETREESVKATHRFLEDILSRKNPLLTPCITPRFAVSCSNELMVDLAKIAKEKSLPIQTHISENRDEVKMIASMFPEAKNYTDVYDRAGLLNDTTILAHGVYLTDEELQVIAQRGSGISHCPNSNFSLKSGILDVRKVWEAGVKIGLGTDFAGGHSPTMLDAIRRGVTAANVLYFSQQPDHQATVDPITYKDIFKLATLGSAQVLGISDVVGNFEVGKQFDALLIDPDVKHSSLDVFSTDTREDIIQKFLFLGDDRNILKVFVNGSQVV</sequence>
<dbReference type="Gene3D" id="3.20.20.140">
    <property type="entry name" value="Metal-dependent hydrolases"/>
    <property type="match status" value="1"/>
</dbReference>